<evidence type="ECO:0000313" key="1">
    <source>
        <dbReference type="EMBL" id="MDC0720804.1"/>
    </source>
</evidence>
<comment type="caution">
    <text evidence="1">The sequence shown here is derived from an EMBL/GenBank/DDBJ whole genome shotgun (WGS) entry which is preliminary data.</text>
</comment>
<keyword evidence="2" id="KW-1185">Reference proteome</keyword>
<proteinExistence type="predicted"/>
<reference evidence="1 2" key="1">
    <citation type="submission" date="2022-11" db="EMBL/GenBank/DDBJ databases">
        <title>Minimal conservation of predation-associated metabolite biosynthetic gene clusters underscores biosynthetic potential of Myxococcota including descriptions for ten novel species: Archangium lansinium sp. nov., Myxococcus landrumus sp. nov., Nannocystis bai.</title>
        <authorList>
            <person name="Ahearne A."/>
            <person name="Stevens C."/>
            <person name="Dowd S."/>
        </authorList>
    </citation>
    <scope>NUCLEOTIDE SEQUENCE [LARGE SCALE GENOMIC DNA]</scope>
    <source>
        <strain evidence="1 2">BB15-2</strain>
    </source>
</reference>
<dbReference type="EMBL" id="JAQNDL010000003">
    <property type="protein sequence ID" value="MDC0720804.1"/>
    <property type="molecule type" value="Genomic_DNA"/>
</dbReference>
<accession>A0ABT5E634</accession>
<evidence type="ECO:0008006" key="3">
    <source>
        <dbReference type="Google" id="ProtNLM"/>
    </source>
</evidence>
<evidence type="ECO:0000313" key="2">
    <source>
        <dbReference type="Proteomes" id="UP001221686"/>
    </source>
</evidence>
<dbReference type="Proteomes" id="UP001221686">
    <property type="component" value="Unassembled WGS sequence"/>
</dbReference>
<organism evidence="1 2">
    <name type="scientific">Nannocystis bainbridge</name>
    <dbReference type="NCBI Taxonomy" id="2995303"/>
    <lineage>
        <taxon>Bacteria</taxon>
        <taxon>Pseudomonadati</taxon>
        <taxon>Myxococcota</taxon>
        <taxon>Polyangia</taxon>
        <taxon>Nannocystales</taxon>
        <taxon>Nannocystaceae</taxon>
        <taxon>Nannocystis</taxon>
    </lineage>
</organism>
<dbReference type="RefSeq" id="WP_272089313.1">
    <property type="nucleotide sequence ID" value="NZ_JAQNDL010000003.1"/>
</dbReference>
<gene>
    <name evidence="1" type="ORF">POL25_28125</name>
</gene>
<protein>
    <recommendedName>
        <fullName evidence="3">Phage tail protein</fullName>
    </recommendedName>
</protein>
<sequence>MKTAPSKRGPTSNKYALELDGKPCGWLTDVSGAFTSGELGGPVRIDRYEELTLRCWPGMPHELYAWVAASMTASRPTPVRGQVILADDGTAEMSRLSFAGGVVTELSLASYEYGFRDSLKLGVKFSLHGSRRSYNGGHLGGEAIEARRPLPATDPELHIDGLEEACSQVRRIEGLTIRQRIERPPGDDGLHTVRRVEPPTVGRLALVLAENKALGFTRWLEAVQAGRSNGRAATLTLGAPAVGFTVVLQQVRPARIVDEPGDIGDSRRREVRVELDARGVEFAFAPVREAVV</sequence>
<name>A0ABT5E634_9BACT</name>